<keyword evidence="3" id="KW-0833">Ubl conjugation pathway</keyword>
<dbReference type="EC" id="2.3.2.27" evidence="2"/>
<keyword evidence="6" id="KW-1185">Reference proteome</keyword>
<dbReference type="EMBL" id="VEPZ02001681">
    <property type="protein sequence ID" value="KAE8663344.1"/>
    <property type="molecule type" value="Genomic_DNA"/>
</dbReference>
<protein>
    <recommendedName>
        <fullName evidence="2">RING-type E3 ubiquitin transferase</fullName>
        <ecNumber evidence="2">2.3.2.27</ecNumber>
    </recommendedName>
</protein>
<sequence>MEKKEMEEAEVELVFPPSATLTIGIAINGSRESKYVIKWALEKFIPKGNTVFKSLHVRARITVVPTPKEAMKFKEVSSEEEKAKELARQEKEKSEAARREAEHVKESHTAIPNVRMEEIVSATSSFASPSRCLSRTWLPSLRVHGNGSLEDRLLRKNNTHQSSIVDVGLSMMISADSCSTSTMYKDTTPVGTLRYIDPEDQRTGLISTKPTFMPLGYILQLLTAKPAIALAHVVETAIDSDNLTGNGLLKKQRN</sequence>
<organism evidence="5 6">
    <name type="scientific">Hibiscus syriacus</name>
    <name type="common">Rose of Sharon</name>
    <dbReference type="NCBI Taxonomy" id="106335"/>
    <lineage>
        <taxon>Eukaryota</taxon>
        <taxon>Viridiplantae</taxon>
        <taxon>Streptophyta</taxon>
        <taxon>Embryophyta</taxon>
        <taxon>Tracheophyta</taxon>
        <taxon>Spermatophyta</taxon>
        <taxon>Magnoliopsida</taxon>
        <taxon>eudicotyledons</taxon>
        <taxon>Gunneridae</taxon>
        <taxon>Pentapetalae</taxon>
        <taxon>rosids</taxon>
        <taxon>malvids</taxon>
        <taxon>Malvales</taxon>
        <taxon>Malvaceae</taxon>
        <taxon>Malvoideae</taxon>
        <taxon>Hibiscus</taxon>
    </lineage>
</organism>
<dbReference type="Proteomes" id="UP000436088">
    <property type="component" value="Unassembled WGS sequence"/>
</dbReference>
<evidence type="ECO:0000256" key="2">
    <source>
        <dbReference type="ARBA" id="ARBA00012483"/>
    </source>
</evidence>
<dbReference type="PANTHER" id="PTHR45647:SF15">
    <property type="entry name" value="U-BOX DOMAIN-CONTAINING PROTEIN 35"/>
    <property type="match status" value="1"/>
</dbReference>
<dbReference type="InterPro" id="IPR051348">
    <property type="entry name" value="U-box_ubiquitin_ligases"/>
</dbReference>
<proteinExistence type="predicted"/>
<reference evidence="5" key="1">
    <citation type="submission" date="2019-09" db="EMBL/GenBank/DDBJ databases">
        <title>Draft genome information of white flower Hibiscus syriacus.</title>
        <authorList>
            <person name="Kim Y.-M."/>
        </authorList>
    </citation>
    <scope>NUCLEOTIDE SEQUENCE [LARGE SCALE GENOMIC DNA]</scope>
    <source>
        <strain evidence="5">YM2019G1</strain>
    </source>
</reference>
<dbReference type="GO" id="GO:0061630">
    <property type="term" value="F:ubiquitin protein ligase activity"/>
    <property type="evidence" value="ECO:0007669"/>
    <property type="project" value="UniProtKB-EC"/>
</dbReference>
<feature type="region of interest" description="Disordered" evidence="4">
    <location>
        <begin position="79"/>
        <end position="107"/>
    </location>
</feature>
<gene>
    <name evidence="5" type="ORF">F3Y22_tig00112988pilonHSYRG00173</name>
</gene>
<evidence type="ECO:0000256" key="4">
    <source>
        <dbReference type="SAM" id="MobiDB-lite"/>
    </source>
</evidence>
<evidence type="ECO:0000256" key="3">
    <source>
        <dbReference type="ARBA" id="ARBA00022786"/>
    </source>
</evidence>
<evidence type="ECO:0000313" key="6">
    <source>
        <dbReference type="Proteomes" id="UP000436088"/>
    </source>
</evidence>
<evidence type="ECO:0000256" key="1">
    <source>
        <dbReference type="ARBA" id="ARBA00000900"/>
    </source>
</evidence>
<comment type="catalytic activity">
    <reaction evidence="1">
        <text>S-ubiquitinyl-[E2 ubiquitin-conjugating enzyme]-L-cysteine + [acceptor protein]-L-lysine = [E2 ubiquitin-conjugating enzyme]-L-cysteine + N(6)-ubiquitinyl-[acceptor protein]-L-lysine.</text>
        <dbReference type="EC" id="2.3.2.27"/>
    </reaction>
</comment>
<accession>A0A6A2Y4A6</accession>
<dbReference type="AlphaFoldDB" id="A0A6A2Y4A6"/>
<evidence type="ECO:0000313" key="5">
    <source>
        <dbReference type="EMBL" id="KAE8663344.1"/>
    </source>
</evidence>
<comment type="caution">
    <text evidence="5">The sequence shown here is derived from an EMBL/GenBank/DDBJ whole genome shotgun (WGS) entry which is preliminary data.</text>
</comment>
<name>A0A6A2Y4A6_HIBSY</name>
<dbReference type="PANTHER" id="PTHR45647">
    <property type="entry name" value="OS02G0152300 PROTEIN"/>
    <property type="match status" value="1"/>
</dbReference>